<name>A0A542DJ23_AMYCI</name>
<dbReference type="AlphaFoldDB" id="A0A542DJ23"/>
<evidence type="ECO:0000313" key="2">
    <source>
        <dbReference type="Proteomes" id="UP000320876"/>
    </source>
</evidence>
<organism evidence="1 2">
    <name type="scientific">Amycolatopsis cihanbeyliensis</name>
    <dbReference type="NCBI Taxonomy" id="1128664"/>
    <lineage>
        <taxon>Bacteria</taxon>
        <taxon>Bacillati</taxon>
        <taxon>Actinomycetota</taxon>
        <taxon>Actinomycetes</taxon>
        <taxon>Pseudonocardiales</taxon>
        <taxon>Pseudonocardiaceae</taxon>
        <taxon>Amycolatopsis</taxon>
    </lineage>
</organism>
<gene>
    <name evidence="1" type="ORF">FB471_2715</name>
</gene>
<keyword evidence="2" id="KW-1185">Reference proteome</keyword>
<evidence type="ECO:0000313" key="1">
    <source>
        <dbReference type="EMBL" id="TQJ02965.1"/>
    </source>
</evidence>
<comment type="caution">
    <text evidence="1">The sequence shown here is derived from an EMBL/GenBank/DDBJ whole genome shotgun (WGS) entry which is preliminary data.</text>
</comment>
<sequence>MVSPEFDPLVEFYGMWNTELAEQYLPLPRVHARKYECLGDI</sequence>
<protein>
    <submittedName>
        <fullName evidence="1">Uncharacterized protein</fullName>
    </submittedName>
</protein>
<reference evidence="1 2" key="1">
    <citation type="submission" date="2019-06" db="EMBL/GenBank/DDBJ databases">
        <title>Sequencing the genomes of 1000 actinobacteria strains.</title>
        <authorList>
            <person name="Klenk H.-P."/>
        </authorList>
    </citation>
    <scope>NUCLEOTIDE SEQUENCE [LARGE SCALE GENOMIC DNA]</scope>
    <source>
        <strain evidence="1 2">DSM 45679</strain>
    </source>
</reference>
<proteinExistence type="predicted"/>
<dbReference type="Proteomes" id="UP000320876">
    <property type="component" value="Unassembled WGS sequence"/>
</dbReference>
<dbReference type="EMBL" id="VFML01000001">
    <property type="protein sequence ID" value="TQJ02965.1"/>
    <property type="molecule type" value="Genomic_DNA"/>
</dbReference>
<accession>A0A542DJ23</accession>